<dbReference type="EMBL" id="MN740698">
    <property type="protein sequence ID" value="QHU08538.1"/>
    <property type="molecule type" value="Genomic_DNA"/>
</dbReference>
<sequence>METLTLDVYHRKHHQIELVPKSNVAGVQVVGKAVKTCEPEDATSDLTRFSIVYNREKATNRVIESAKLDEQTDFLDTSFETIDSYIGQTPTSLTRYPQKLDLTEKVKVLLDERLGWILSDVTTLRLYDEFELKALLTVAKLESLERLEFRVVYDEVEGLPEGVKCVKVEDTVSVAITHCKDPFRARVHRPTSRLDTIEVPILSKRHGSEAPIATRSHTLVLTAGEREPGQTSQRGVVILWDEDEAEEIVYRERLSPELPDRYSLNFSFKVQEVDEQE</sequence>
<proteinExistence type="predicted"/>
<protein>
    <submittedName>
        <fullName evidence="1">Uncharacterized protein</fullName>
    </submittedName>
</protein>
<reference evidence="1" key="1">
    <citation type="journal article" date="2020" name="Nature">
        <title>Giant virus diversity and host interactions through global metagenomics.</title>
        <authorList>
            <person name="Schulz F."/>
            <person name="Roux S."/>
            <person name="Paez-Espino D."/>
            <person name="Jungbluth S."/>
            <person name="Walsh D.A."/>
            <person name="Denef V.J."/>
            <person name="McMahon K.D."/>
            <person name="Konstantinidis K.T."/>
            <person name="Eloe-Fadrosh E.A."/>
            <person name="Kyrpides N.C."/>
            <person name="Woyke T."/>
        </authorList>
    </citation>
    <scope>NUCLEOTIDE SEQUENCE</scope>
    <source>
        <strain evidence="1">GVMAG-S-1063924-116</strain>
    </source>
</reference>
<organism evidence="1">
    <name type="scientific">viral metagenome</name>
    <dbReference type="NCBI Taxonomy" id="1070528"/>
    <lineage>
        <taxon>unclassified sequences</taxon>
        <taxon>metagenomes</taxon>
        <taxon>organismal metagenomes</taxon>
    </lineage>
</organism>
<accession>A0A6C0JXD5</accession>
<evidence type="ECO:0000313" key="1">
    <source>
        <dbReference type="EMBL" id="QHU08538.1"/>
    </source>
</evidence>
<dbReference type="AlphaFoldDB" id="A0A6C0JXD5"/>
<name>A0A6C0JXD5_9ZZZZ</name>